<accession>A0A2G5ULE9</accession>
<keyword evidence="3" id="KW-1185">Reference proteome</keyword>
<proteinExistence type="predicted"/>
<evidence type="ECO:0000256" key="1">
    <source>
        <dbReference type="SAM" id="MobiDB-lite"/>
    </source>
</evidence>
<comment type="caution">
    <text evidence="2">The sequence shown here is derived from an EMBL/GenBank/DDBJ whole genome shotgun (WGS) entry which is preliminary data.</text>
</comment>
<organism evidence="2 3">
    <name type="scientific">Caenorhabditis nigoni</name>
    <dbReference type="NCBI Taxonomy" id="1611254"/>
    <lineage>
        <taxon>Eukaryota</taxon>
        <taxon>Metazoa</taxon>
        <taxon>Ecdysozoa</taxon>
        <taxon>Nematoda</taxon>
        <taxon>Chromadorea</taxon>
        <taxon>Rhabditida</taxon>
        <taxon>Rhabditina</taxon>
        <taxon>Rhabditomorpha</taxon>
        <taxon>Rhabditoidea</taxon>
        <taxon>Rhabditidae</taxon>
        <taxon>Peloderinae</taxon>
        <taxon>Caenorhabditis</taxon>
    </lineage>
</organism>
<reference evidence="3" key="1">
    <citation type="submission" date="2017-10" db="EMBL/GenBank/DDBJ databases">
        <title>Rapid genome shrinkage in a self-fertile nematode reveals novel sperm competition proteins.</title>
        <authorList>
            <person name="Yin D."/>
            <person name="Schwarz E.M."/>
            <person name="Thomas C.G."/>
            <person name="Felde R.L."/>
            <person name="Korf I.F."/>
            <person name="Cutter A.D."/>
            <person name="Schartner C.M."/>
            <person name="Ralston E.J."/>
            <person name="Meyer B.J."/>
            <person name="Haag E.S."/>
        </authorList>
    </citation>
    <scope>NUCLEOTIDE SEQUENCE [LARGE SCALE GENOMIC DNA]</scope>
    <source>
        <strain evidence="3">JU1422</strain>
    </source>
</reference>
<gene>
    <name evidence="2" type="primary">Cnig_chr_III.g11744</name>
    <name evidence="2" type="ORF">B9Z55_011744</name>
</gene>
<protein>
    <submittedName>
        <fullName evidence="2">Uncharacterized protein</fullName>
    </submittedName>
</protein>
<evidence type="ECO:0000313" key="3">
    <source>
        <dbReference type="Proteomes" id="UP000230233"/>
    </source>
</evidence>
<dbReference type="AlphaFoldDB" id="A0A2G5ULE9"/>
<feature type="compositionally biased region" description="Polar residues" evidence="1">
    <location>
        <begin position="57"/>
        <end position="69"/>
    </location>
</feature>
<dbReference type="Proteomes" id="UP000230233">
    <property type="component" value="Chromosome III"/>
</dbReference>
<feature type="region of interest" description="Disordered" evidence="1">
    <location>
        <begin position="57"/>
        <end position="76"/>
    </location>
</feature>
<sequence>MGGVMAENLIFSYFFFSEPSVNPSTISLENVDIVPWTSSSKRPRQAESIATSSAQSLLEAVQNTPTSSESSEDVFRGNQEVEIALLDDAEEMANLHFNF</sequence>
<evidence type="ECO:0000313" key="2">
    <source>
        <dbReference type="EMBL" id="PIC40380.1"/>
    </source>
</evidence>
<name>A0A2G5ULE9_9PELO</name>
<dbReference type="EMBL" id="PDUG01000003">
    <property type="protein sequence ID" value="PIC40380.1"/>
    <property type="molecule type" value="Genomic_DNA"/>
</dbReference>